<gene>
    <name evidence="9" type="ORF">ACIBG2_35370</name>
</gene>
<evidence type="ECO:0000256" key="5">
    <source>
        <dbReference type="ARBA" id="ARBA00022989"/>
    </source>
</evidence>
<keyword evidence="6 7" id="KW-0472">Membrane</keyword>
<dbReference type="InterPro" id="IPR000326">
    <property type="entry name" value="PAP2/HPO"/>
</dbReference>
<evidence type="ECO:0000256" key="1">
    <source>
        <dbReference type="ARBA" id="ARBA00004651"/>
    </source>
</evidence>
<dbReference type="Gene3D" id="1.20.144.10">
    <property type="entry name" value="Phosphatidic acid phosphatase type 2/haloperoxidase"/>
    <property type="match status" value="1"/>
</dbReference>
<organism evidence="9 10">
    <name type="scientific">Nonomuraea typhae</name>
    <dbReference type="NCBI Taxonomy" id="2603600"/>
    <lineage>
        <taxon>Bacteria</taxon>
        <taxon>Bacillati</taxon>
        <taxon>Actinomycetota</taxon>
        <taxon>Actinomycetes</taxon>
        <taxon>Streptosporangiales</taxon>
        <taxon>Streptosporangiaceae</taxon>
        <taxon>Nonomuraea</taxon>
    </lineage>
</organism>
<keyword evidence="10" id="KW-1185">Reference proteome</keyword>
<proteinExistence type="predicted"/>
<evidence type="ECO:0000313" key="10">
    <source>
        <dbReference type="Proteomes" id="UP001612741"/>
    </source>
</evidence>
<dbReference type="EMBL" id="JBITGY010000010">
    <property type="protein sequence ID" value="MFI6502704.1"/>
    <property type="molecule type" value="Genomic_DNA"/>
</dbReference>
<keyword evidence="4" id="KW-0378">Hydrolase</keyword>
<feature type="domain" description="Phosphatidic acid phosphatase type 2/haloperoxidase" evidence="8">
    <location>
        <begin position="63"/>
        <end position="172"/>
    </location>
</feature>
<name>A0ABW7Z3F6_9ACTN</name>
<evidence type="ECO:0000256" key="2">
    <source>
        <dbReference type="ARBA" id="ARBA00022475"/>
    </source>
</evidence>
<dbReference type="Proteomes" id="UP001612741">
    <property type="component" value="Unassembled WGS sequence"/>
</dbReference>
<keyword evidence="3 7" id="KW-0812">Transmembrane</keyword>
<dbReference type="Pfam" id="PF01569">
    <property type="entry name" value="PAP2"/>
    <property type="match status" value="1"/>
</dbReference>
<evidence type="ECO:0000256" key="6">
    <source>
        <dbReference type="ARBA" id="ARBA00023136"/>
    </source>
</evidence>
<evidence type="ECO:0000256" key="3">
    <source>
        <dbReference type="ARBA" id="ARBA00022692"/>
    </source>
</evidence>
<evidence type="ECO:0000256" key="7">
    <source>
        <dbReference type="SAM" id="Phobius"/>
    </source>
</evidence>
<dbReference type="SMART" id="SM00014">
    <property type="entry name" value="acidPPc"/>
    <property type="match status" value="1"/>
</dbReference>
<reference evidence="9 10" key="1">
    <citation type="submission" date="2024-10" db="EMBL/GenBank/DDBJ databases">
        <title>The Natural Products Discovery Center: Release of the First 8490 Sequenced Strains for Exploring Actinobacteria Biosynthetic Diversity.</title>
        <authorList>
            <person name="Kalkreuter E."/>
            <person name="Kautsar S.A."/>
            <person name="Yang D."/>
            <person name="Bader C.D."/>
            <person name="Teijaro C.N."/>
            <person name="Fluegel L."/>
            <person name="Davis C.M."/>
            <person name="Simpson J.R."/>
            <person name="Lauterbach L."/>
            <person name="Steele A.D."/>
            <person name="Gui C."/>
            <person name="Meng S."/>
            <person name="Li G."/>
            <person name="Viehrig K."/>
            <person name="Ye F."/>
            <person name="Su P."/>
            <person name="Kiefer A.F."/>
            <person name="Nichols A."/>
            <person name="Cepeda A.J."/>
            <person name="Yan W."/>
            <person name="Fan B."/>
            <person name="Jiang Y."/>
            <person name="Adhikari A."/>
            <person name="Zheng C.-J."/>
            <person name="Schuster L."/>
            <person name="Cowan T.M."/>
            <person name="Smanski M.J."/>
            <person name="Chevrette M.G."/>
            <person name="De Carvalho L.P.S."/>
            <person name="Shen B."/>
        </authorList>
    </citation>
    <scope>NUCLEOTIDE SEQUENCE [LARGE SCALE GENOMIC DNA]</scope>
    <source>
        <strain evidence="9 10">NPDC050545</strain>
    </source>
</reference>
<accession>A0ABW7Z3F6</accession>
<protein>
    <submittedName>
        <fullName evidence="9">Phosphatase PAP2 family protein</fullName>
    </submittedName>
</protein>
<dbReference type="PANTHER" id="PTHR14969:SF62">
    <property type="entry name" value="DECAPRENYLPHOSPHORYL-5-PHOSPHORIBOSE PHOSPHATASE RV3807C-RELATED"/>
    <property type="match status" value="1"/>
</dbReference>
<feature type="transmembrane region" description="Helical" evidence="7">
    <location>
        <begin position="65"/>
        <end position="84"/>
    </location>
</feature>
<comment type="subcellular location">
    <subcellularLocation>
        <location evidence="1">Cell membrane</location>
        <topology evidence="1">Multi-pass membrane protein</topology>
    </subcellularLocation>
</comment>
<keyword evidence="5 7" id="KW-1133">Transmembrane helix</keyword>
<dbReference type="SUPFAM" id="SSF48317">
    <property type="entry name" value="Acid phosphatase/Vanadium-dependent haloperoxidase"/>
    <property type="match status" value="1"/>
</dbReference>
<dbReference type="RefSeq" id="WP_397088168.1">
    <property type="nucleotide sequence ID" value="NZ_JBITGY010000010.1"/>
</dbReference>
<comment type="caution">
    <text evidence="9">The sequence shown here is derived from an EMBL/GenBank/DDBJ whole genome shotgun (WGS) entry which is preliminary data.</text>
</comment>
<evidence type="ECO:0000256" key="4">
    <source>
        <dbReference type="ARBA" id="ARBA00022801"/>
    </source>
</evidence>
<dbReference type="InterPro" id="IPR036938">
    <property type="entry name" value="PAP2/HPO_sf"/>
</dbReference>
<sequence length="209" mass="22127">MRLRSRLHRWDKRLFRAVAKAHLPGLEGVLPPLSRAADNWVLWGVISGGLAFTGRRRLRRAATRGMLAISLASPLAVLAGKPAFKRKRPLADMLPLSRVLKTPLSASFPSGHSAAAAAFATAVAMEAPRRVSVPVGVVAGAVCFSRVYTGVHYPGDVLAGAAIGVAAGLFTRRLWPRAGEAVLVLRKTPPRRAVPEGRQAPPAGADQSA</sequence>
<keyword evidence="2" id="KW-1003">Cell membrane</keyword>
<evidence type="ECO:0000259" key="8">
    <source>
        <dbReference type="SMART" id="SM00014"/>
    </source>
</evidence>
<dbReference type="PANTHER" id="PTHR14969">
    <property type="entry name" value="SPHINGOSINE-1-PHOSPHATE PHOSPHOHYDROLASE"/>
    <property type="match status" value="1"/>
</dbReference>
<evidence type="ECO:0000313" key="9">
    <source>
        <dbReference type="EMBL" id="MFI6502704.1"/>
    </source>
</evidence>